<evidence type="ECO:0000256" key="1">
    <source>
        <dbReference type="SAM" id="MobiDB-lite"/>
    </source>
</evidence>
<reference evidence="3" key="1">
    <citation type="journal article" date="2011" name="Nature">
        <title>Genome sequence and analysis of the tuber crop potato.</title>
        <authorList>
            <consortium name="The Potato Genome Sequencing Consortium"/>
        </authorList>
    </citation>
    <scope>NUCLEOTIDE SEQUENCE [LARGE SCALE GENOMIC DNA]</scope>
    <source>
        <strain evidence="3">cv. DM1-3 516 R44</strain>
    </source>
</reference>
<dbReference type="EnsemblPlants" id="PGSC0003DMT400095268">
    <property type="protein sequence ID" value="PGSC0003DMT400095268"/>
    <property type="gene ID" value="PGSC0003DMG400044839"/>
</dbReference>
<dbReference type="PaxDb" id="4113-PGSC0003DMT400095268"/>
<feature type="compositionally biased region" description="Basic and acidic residues" evidence="1">
    <location>
        <begin position="1"/>
        <end position="11"/>
    </location>
</feature>
<feature type="compositionally biased region" description="Basic and acidic residues" evidence="1">
    <location>
        <begin position="18"/>
        <end position="36"/>
    </location>
</feature>
<feature type="compositionally biased region" description="Basic residues" evidence="1">
    <location>
        <begin position="46"/>
        <end position="58"/>
    </location>
</feature>
<reference evidence="2" key="2">
    <citation type="submission" date="2015-06" db="UniProtKB">
        <authorList>
            <consortium name="EnsemblPlants"/>
        </authorList>
    </citation>
    <scope>IDENTIFICATION</scope>
    <source>
        <strain evidence="2">DM1-3 516 R44</strain>
    </source>
</reference>
<organism evidence="2 3">
    <name type="scientific">Solanum tuberosum</name>
    <name type="common">Potato</name>
    <dbReference type="NCBI Taxonomy" id="4113"/>
    <lineage>
        <taxon>Eukaryota</taxon>
        <taxon>Viridiplantae</taxon>
        <taxon>Streptophyta</taxon>
        <taxon>Embryophyta</taxon>
        <taxon>Tracheophyta</taxon>
        <taxon>Spermatophyta</taxon>
        <taxon>Magnoliopsida</taxon>
        <taxon>eudicotyledons</taxon>
        <taxon>Gunneridae</taxon>
        <taxon>Pentapetalae</taxon>
        <taxon>asterids</taxon>
        <taxon>lamiids</taxon>
        <taxon>Solanales</taxon>
        <taxon>Solanaceae</taxon>
        <taxon>Solanoideae</taxon>
        <taxon>Solaneae</taxon>
        <taxon>Solanum</taxon>
    </lineage>
</organism>
<feature type="region of interest" description="Disordered" evidence="1">
    <location>
        <begin position="1"/>
        <end position="61"/>
    </location>
</feature>
<name>M1DVX4_SOLTU</name>
<dbReference type="HOGENOM" id="CLU_058549_1_0_1"/>
<evidence type="ECO:0000313" key="2">
    <source>
        <dbReference type="EnsemblPlants" id="PGSC0003DMT400095268"/>
    </source>
</evidence>
<accession>M1DVX4</accession>
<evidence type="ECO:0000313" key="3">
    <source>
        <dbReference type="Proteomes" id="UP000011115"/>
    </source>
</evidence>
<keyword evidence="3" id="KW-1185">Reference proteome</keyword>
<feature type="region of interest" description="Disordered" evidence="1">
    <location>
        <begin position="225"/>
        <end position="249"/>
    </location>
</feature>
<protein>
    <submittedName>
        <fullName evidence="2">Ulp1 protease family, C-terminal catalytic domain containing protein</fullName>
    </submittedName>
</protein>
<dbReference type="AlphaFoldDB" id="M1DVX4"/>
<dbReference type="PANTHER" id="PTHR33022">
    <property type="entry name" value="DUF1985 DOMAIN-CONTAINING PROTEIN"/>
    <property type="match status" value="1"/>
</dbReference>
<dbReference type="Gramene" id="PGSC0003DMT400095268">
    <property type="protein sequence ID" value="PGSC0003DMT400095268"/>
    <property type="gene ID" value="PGSC0003DMG400044839"/>
</dbReference>
<dbReference type="InParanoid" id="M1DVX4"/>
<dbReference type="PANTHER" id="PTHR33022:SF13">
    <property type="entry name" value="UBIQUITIN-LIKE PROTEASE FAMILY PROFILE DOMAIN-CONTAINING PROTEIN"/>
    <property type="match status" value="1"/>
</dbReference>
<dbReference type="Proteomes" id="UP000011115">
    <property type="component" value="Unassembled WGS sequence"/>
</dbReference>
<sequence length="249" mass="28766">MDPDTNRKIYDSDDEGWAENRKKNLHDPLNVRKEPNKNVPESSKPKVAKKNPKKKGRRAAPVSFRPTLLRNACSNIVPTTEELAAFDLPEVEHAPPFSPPLSAINFKHIDVVFYYLRKKSKFCSMDQYRYTTAHCLFISHVKNCYDRYYMANDDDLISTQEHIDRSSARSVYERDCGLYVGTVAEYLSDQIEISFVDFRHEYLRKRYAALLWNYGSEKAKCAYASENDNPPKPKGVVTPPPEEDLVHIK</sequence>
<proteinExistence type="predicted"/>